<evidence type="ECO:0000256" key="1">
    <source>
        <dbReference type="SAM" id="MobiDB-lite"/>
    </source>
</evidence>
<dbReference type="Pfam" id="PF00356">
    <property type="entry name" value="LacI"/>
    <property type="match status" value="1"/>
</dbReference>
<name>A0ABW4WES9_9HYPH</name>
<dbReference type="EMBL" id="JBHUGY010000026">
    <property type="protein sequence ID" value="MFD2054553.1"/>
    <property type="molecule type" value="Genomic_DNA"/>
</dbReference>
<evidence type="ECO:0000313" key="3">
    <source>
        <dbReference type="EMBL" id="MFD2054553.1"/>
    </source>
</evidence>
<feature type="region of interest" description="Disordered" evidence="1">
    <location>
        <begin position="1"/>
        <end position="48"/>
    </location>
</feature>
<proteinExistence type="predicted"/>
<dbReference type="CDD" id="cd01392">
    <property type="entry name" value="HTH_LacI"/>
    <property type="match status" value="1"/>
</dbReference>
<dbReference type="InterPro" id="IPR010982">
    <property type="entry name" value="Lambda_DNA-bd_dom_sf"/>
</dbReference>
<feature type="domain" description="HTH lacI-type" evidence="2">
    <location>
        <begin position="1"/>
        <end position="38"/>
    </location>
</feature>
<keyword evidence="3" id="KW-0238">DNA-binding</keyword>
<feature type="compositionally biased region" description="Basic and acidic residues" evidence="1">
    <location>
        <begin position="24"/>
        <end position="35"/>
    </location>
</feature>
<comment type="caution">
    <text evidence="3">The sequence shown here is derived from an EMBL/GenBank/DDBJ whole genome shotgun (WGS) entry which is preliminary data.</text>
</comment>
<evidence type="ECO:0000313" key="4">
    <source>
        <dbReference type="Proteomes" id="UP001597349"/>
    </source>
</evidence>
<dbReference type="GO" id="GO:0003677">
    <property type="term" value="F:DNA binding"/>
    <property type="evidence" value="ECO:0007669"/>
    <property type="project" value="UniProtKB-KW"/>
</dbReference>
<dbReference type="Gene3D" id="1.10.260.40">
    <property type="entry name" value="lambda repressor-like DNA-binding domains"/>
    <property type="match status" value="1"/>
</dbReference>
<dbReference type="SMART" id="SM00354">
    <property type="entry name" value="HTH_LACI"/>
    <property type="match status" value="1"/>
</dbReference>
<dbReference type="PROSITE" id="PS50932">
    <property type="entry name" value="HTH_LACI_2"/>
    <property type="match status" value="1"/>
</dbReference>
<dbReference type="SUPFAM" id="SSF47413">
    <property type="entry name" value="lambda repressor-like DNA-binding domains"/>
    <property type="match status" value="1"/>
</dbReference>
<dbReference type="Proteomes" id="UP001597349">
    <property type="component" value="Unassembled WGS sequence"/>
</dbReference>
<sequence>MAAQAGVSVATASKALNDQGRMTAETRERIRETARRLGSAQQPRRRACLRRRSFTRRSCSRTIPMAASALPLNVGLSGRCWSTMRLGVPVPCRGGSRRVA</sequence>
<dbReference type="RefSeq" id="WP_379020466.1">
    <property type="nucleotide sequence ID" value="NZ_JBHUGY010000026.1"/>
</dbReference>
<protein>
    <submittedName>
        <fullName evidence="3">LacI family DNA-binding transcriptional regulator</fullName>
    </submittedName>
</protein>
<organism evidence="3 4">
    <name type="scientific">Mesorhizobium calcicola</name>
    <dbReference type="NCBI Taxonomy" id="1300310"/>
    <lineage>
        <taxon>Bacteria</taxon>
        <taxon>Pseudomonadati</taxon>
        <taxon>Pseudomonadota</taxon>
        <taxon>Alphaproteobacteria</taxon>
        <taxon>Hyphomicrobiales</taxon>
        <taxon>Phyllobacteriaceae</taxon>
        <taxon>Mesorhizobium</taxon>
    </lineage>
</organism>
<reference evidence="4" key="1">
    <citation type="journal article" date="2019" name="Int. J. Syst. Evol. Microbiol.">
        <title>The Global Catalogue of Microorganisms (GCM) 10K type strain sequencing project: providing services to taxonomists for standard genome sequencing and annotation.</title>
        <authorList>
            <consortium name="The Broad Institute Genomics Platform"/>
            <consortium name="The Broad Institute Genome Sequencing Center for Infectious Disease"/>
            <person name="Wu L."/>
            <person name="Ma J."/>
        </authorList>
    </citation>
    <scope>NUCLEOTIDE SEQUENCE [LARGE SCALE GENOMIC DNA]</scope>
    <source>
        <strain evidence="4">CGMCC 1.16226</strain>
    </source>
</reference>
<gene>
    <name evidence="3" type="ORF">ACFSQT_16100</name>
</gene>
<accession>A0ABW4WES9</accession>
<dbReference type="InterPro" id="IPR000843">
    <property type="entry name" value="HTH_LacI"/>
</dbReference>
<keyword evidence="4" id="KW-1185">Reference proteome</keyword>
<evidence type="ECO:0000259" key="2">
    <source>
        <dbReference type="PROSITE" id="PS50932"/>
    </source>
</evidence>